<sequence>MSPFGHALFQHGRCPGKRKCGQSRRQEDHVKVWRSWPPASQGQRPQKEWLTLDLRLLVSRIVRKFLLRHSICGTLLWQPGKLNSVQPICHLYDDRCREAASGMAITVSLGFRNHEQYKRQ</sequence>
<dbReference type="EMBL" id="JACASE010000002">
    <property type="protein sequence ID" value="KAF6496103.1"/>
    <property type="molecule type" value="Genomic_DNA"/>
</dbReference>
<gene>
    <name evidence="1" type="ORF">HJG63_010333</name>
</gene>
<name>A0A7J8JGT5_ROUAE</name>
<organism evidence="1 2">
    <name type="scientific">Rousettus aegyptiacus</name>
    <name type="common">Egyptian fruit bat</name>
    <name type="synonym">Pteropus aegyptiacus</name>
    <dbReference type="NCBI Taxonomy" id="9407"/>
    <lineage>
        <taxon>Eukaryota</taxon>
        <taxon>Metazoa</taxon>
        <taxon>Chordata</taxon>
        <taxon>Craniata</taxon>
        <taxon>Vertebrata</taxon>
        <taxon>Euteleostomi</taxon>
        <taxon>Mammalia</taxon>
        <taxon>Eutheria</taxon>
        <taxon>Laurasiatheria</taxon>
        <taxon>Chiroptera</taxon>
        <taxon>Yinpterochiroptera</taxon>
        <taxon>Pteropodoidea</taxon>
        <taxon>Pteropodidae</taxon>
        <taxon>Rousettinae</taxon>
        <taxon>Rousettus</taxon>
    </lineage>
</organism>
<keyword evidence="2" id="KW-1185">Reference proteome</keyword>
<accession>A0A7J8JGT5</accession>
<reference evidence="1 2" key="1">
    <citation type="journal article" date="2020" name="Nature">
        <title>Six reference-quality genomes reveal evolution of bat adaptations.</title>
        <authorList>
            <person name="Jebb D."/>
            <person name="Huang Z."/>
            <person name="Pippel M."/>
            <person name="Hughes G.M."/>
            <person name="Lavrichenko K."/>
            <person name="Devanna P."/>
            <person name="Winkler S."/>
            <person name="Jermiin L.S."/>
            <person name="Skirmuntt E.C."/>
            <person name="Katzourakis A."/>
            <person name="Burkitt-Gray L."/>
            <person name="Ray D.A."/>
            <person name="Sullivan K.A.M."/>
            <person name="Roscito J.G."/>
            <person name="Kirilenko B.M."/>
            <person name="Davalos L.M."/>
            <person name="Corthals A.P."/>
            <person name="Power M.L."/>
            <person name="Jones G."/>
            <person name="Ransome R.D."/>
            <person name="Dechmann D.K.N."/>
            <person name="Locatelli A.G."/>
            <person name="Puechmaille S.J."/>
            <person name="Fedrigo O."/>
            <person name="Jarvis E.D."/>
            <person name="Hiller M."/>
            <person name="Vernes S.C."/>
            <person name="Myers E.W."/>
            <person name="Teeling E.C."/>
        </authorList>
    </citation>
    <scope>NUCLEOTIDE SEQUENCE [LARGE SCALE GENOMIC DNA]</scope>
    <source>
        <strain evidence="1">MRouAeg1</strain>
        <tissue evidence="1">Muscle</tissue>
    </source>
</reference>
<proteinExistence type="predicted"/>
<comment type="caution">
    <text evidence="1">The sequence shown here is derived from an EMBL/GenBank/DDBJ whole genome shotgun (WGS) entry which is preliminary data.</text>
</comment>
<evidence type="ECO:0000313" key="2">
    <source>
        <dbReference type="Proteomes" id="UP000593571"/>
    </source>
</evidence>
<evidence type="ECO:0000313" key="1">
    <source>
        <dbReference type="EMBL" id="KAF6496103.1"/>
    </source>
</evidence>
<dbReference type="AlphaFoldDB" id="A0A7J8JGT5"/>
<dbReference type="Proteomes" id="UP000593571">
    <property type="component" value="Unassembled WGS sequence"/>
</dbReference>
<protein>
    <submittedName>
        <fullName evidence="1">Uncharacterized protein</fullName>
    </submittedName>
</protein>